<feature type="compositionally biased region" description="Gly residues" evidence="1">
    <location>
        <begin position="20"/>
        <end position="29"/>
    </location>
</feature>
<accession>A0ABU2J682</accession>
<keyword evidence="2" id="KW-0812">Transmembrane</keyword>
<dbReference type="EMBL" id="JAVREH010000003">
    <property type="protein sequence ID" value="MDT0260495.1"/>
    <property type="molecule type" value="Genomic_DNA"/>
</dbReference>
<feature type="transmembrane region" description="Helical" evidence="2">
    <location>
        <begin position="202"/>
        <end position="222"/>
    </location>
</feature>
<comment type="caution">
    <text evidence="3">The sequence shown here is derived from an EMBL/GenBank/DDBJ whole genome shotgun (WGS) entry which is preliminary data.</text>
</comment>
<reference evidence="4" key="1">
    <citation type="submission" date="2023-07" db="EMBL/GenBank/DDBJ databases">
        <title>30 novel species of actinomycetes from the DSMZ collection.</title>
        <authorList>
            <person name="Nouioui I."/>
        </authorList>
    </citation>
    <scope>NUCLEOTIDE SEQUENCE [LARGE SCALE GENOMIC DNA]</scope>
    <source>
        <strain evidence="4">DSM 44399</strain>
    </source>
</reference>
<keyword evidence="4" id="KW-1185">Reference proteome</keyword>
<name>A0ABU2J682_9ACTN</name>
<keyword evidence="2" id="KW-0472">Membrane</keyword>
<feature type="transmembrane region" description="Helical" evidence="2">
    <location>
        <begin position="162"/>
        <end position="182"/>
    </location>
</feature>
<sequence>MATESEIEFFSVTPLDDGADGGGAAGAGGRPAATATTRPLKASLMHATAWVVAAALAVGASFAPLYRIHGQLPDQAQLSGNPAAARFSFYVDGWGRPRLRASGPLSVDDALTGPRYGIVFCACAALMLLAAVVAIAGPRMLAALRPRWRASSTRPVMPTAQLSSTVGITGALLLAGSAGSVALSTLPIRKQVLALDYETFGLGWSIGLAALSSLVCVLAWGWDRLMAARASAASAASAADVVPDADETEPAVGSPMQPAVPEPDASAWRPPVDRLE</sequence>
<organism evidence="3 4">
    <name type="scientific">Jatrophihabitans lederbergiae</name>
    <dbReference type="NCBI Taxonomy" id="3075547"/>
    <lineage>
        <taxon>Bacteria</taxon>
        <taxon>Bacillati</taxon>
        <taxon>Actinomycetota</taxon>
        <taxon>Actinomycetes</taxon>
        <taxon>Jatrophihabitantales</taxon>
        <taxon>Jatrophihabitantaceae</taxon>
        <taxon>Jatrophihabitans</taxon>
    </lineage>
</organism>
<feature type="region of interest" description="Disordered" evidence="1">
    <location>
        <begin position="238"/>
        <end position="276"/>
    </location>
</feature>
<feature type="transmembrane region" description="Helical" evidence="2">
    <location>
        <begin position="47"/>
        <end position="66"/>
    </location>
</feature>
<evidence type="ECO:0000256" key="2">
    <source>
        <dbReference type="SAM" id="Phobius"/>
    </source>
</evidence>
<feature type="region of interest" description="Disordered" evidence="1">
    <location>
        <begin position="13"/>
        <end position="32"/>
    </location>
</feature>
<keyword evidence="2" id="KW-1133">Transmembrane helix</keyword>
<evidence type="ECO:0000313" key="3">
    <source>
        <dbReference type="EMBL" id="MDT0260495.1"/>
    </source>
</evidence>
<evidence type="ECO:0000313" key="4">
    <source>
        <dbReference type="Proteomes" id="UP001183176"/>
    </source>
</evidence>
<proteinExistence type="predicted"/>
<feature type="transmembrane region" description="Helical" evidence="2">
    <location>
        <begin position="116"/>
        <end position="141"/>
    </location>
</feature>
<dbReference type="RefSeq" id="WP_311421645.1">
    <property type="nucleotide sequence ID" value="NZ_JAVREH010000003.1"/>
</dbReference>
<evidence type="ECO:0000256" key="1">
    <source>
        <dbReference type="SAM" id="MobiDB-lite"/>
    </source>
</evidence>
<gene>
    <name evidence="3" type="ORF">RM423_03725</name>
</gene>
<dbReference type="Proteomes" id="UP001183176">
    <property type="component" value="Unassembled WGS sequence"/>
</dbReference>
<protein>
    <submittedName>
        <fullName evidence="3">Uncharacterized protein</fullName>
    </submittedName>
</protein>